<sequence>MKFKIITTFMMLAACLFVNESRSQGIKPYLAIVKTKTDVIKGLLYKADSASVVMIVEGSPVTLPVDQIKTIKIRTPKKEASIIQFLKYDPWNADNFEKRADGAIVRKWGEKDPTLGEEVGGHVVTTMVNITGNIIAAPIQAINPSIANFKINGDAAKYAEHQTDLDYFSVYYQQNTNPITELQKIKAISASFKP</sequence>
<dbReference type="RefSeq" id="WP_406823474.1">
    <property type="nucleotide sequence ID" value="NZ_CP157485.1"/>
</dbReference>
<organism evidence="1">
    <name type="scientific">Pedobacter sp. KACC 23697</name>
    <dbReference type="NCBI Taxonomy" id="3149230"/>
    <lineage>
        <taxon>Bacteria</taxon>
        <taxon>Pseudomonadati</taxon>
        <taxon>Bacteroidota</taxon>
        <taxon>Sphingobacteriia</taxon>
        <taxon>Sphingobacteriales</taxon>
        <taxon>Sphingobacteriaceae</taxon>
        <taxon>Pedobacter</taxon>
    </lineage>
</organism>
<dbReference type="EMBL" id="CP157485">
    <property type="protein sequence ID" value="XBO45895.1"/>
    <property type="molecule type" value="Genomic_DNA"/>
</dbReference>
<dbReference type="AlphaFoldDB" id="A0AAU7K082"/>
<proteinExistence type="predicted"/>
<dbReference type="PROSITE" id="PS51257">
    <property type="entry name" value="PROKAR_LIPOPROTEIN"/>
    <property type="match status" value="1"/>
</dbReference>
<reference evidence="1" key="1">
    <citation type="submission" date="2024-05" db="EMBL/GenBank/DDBJ databases">
        <authorList>
            <person name="Kim S."/>
            <person name="Heo J."/>
            <person name="Choi H."/>
            <person name="Choi Y."/>
            <person name="Kwon S.-W."/>
            <person name="Kim Y."/>
        </authorList>
    </citation>
    <scope>NUCLEOTIDE SEQUENCE</scope>
    <source>
        <strain evidence="1">KACC 23697</strain>
    </source>
</reference>
<gene>
    <name evidence="1" type="ORF">ABEG20_11400</name>
</gene>
<accession>A0AAU7K082</accession>
<name>A0AAU7K082_9SPHI</name>
<protein>
    <submittedName>
        <fullName evidence="1">Uncharacterized protein</fullName>
    </submittedName>
</protein>
<evidence type="ECO:0000313" key="1">
    <source>
        <dbReference type="EMBL" id="XBO45895.1"/>
    </source>
</evidence>